<dbReference type="RefSeq" id="YP_009998586.1">
    <property type="nucleotide sequence ID" value="NC_052989.1"/>
</dbReference>
<evidence type="ECO:0000256" key="1">
    <source>
        <dbReference type="SAM" id="Phobius"/>
    </source>
</evidence>
<feature type="transmembrane region" description="Helical" evidence="1">
    <location>
        <begin position="221"/>
        <end position="240"/>
    </location>
</feature>
<dbReference type="KEGG" id="vg:62681177"/>
<organism evidence="2 3">
    <name type="scientific">Cronobacter phage JC01</name>
    <dbReference type="NCBI Taxonomy" id="2729575"/>
    <lineage>
        <taxon>Viruses</taxon>
        <taxon>Duplodnaviria</taxon>
        <taxon>Heunggongvirae</taxon>
        <taxon>Uroviricota</taxon>
        <taxon>Caudoviricetes</taxon>
        <taxon>Casjensviridae</taxon>
        <taxon>Jacunavirus</taxon>
        <taxon>Jacunavirus JC01</taxon>
    </lineage>
</organism>
<protein>
    <submittedName>
        <fullName evidence="2">Lysis protein A</fullName>
    </submittedName>
</protein>
<dbReference type="GeneID" id="62681177"/>
<evidence type="ECO:0000313" key="3">
    <source>
        <dbReference type="Proteomes" id="UP000502753"/>
    </source>
</evidence>
<dbReference type="Proteomes" id="UP000502753">
    <property type="component" value="Segment"/>
</dbReference>
<keyword evidence="1" id="KW-0812">Transmembrane</keyword>
<proteinExistence type="predicted"/>
<evidence type="ECO:0000313" key="2">
    <source>
        <dbReference type="EMBL" id="QJI52255.1"/>
    </source>
</evidence>
<sequence length="251" mass="27514">MPKYTEYFGNASLPRGIRNNNPGNIEWGSPWQGLAKTIGRNRDDRFAQFVDPASGIRAIAVTLITYYDKRKAKDGSRIDSVREVIDRWAPPVENNVSAYAKQVAAVLNVRPEDETLNLHNYDTMRGLVEGIIRHENGDPKKAGVTPYNNANQWYPDEVIDEALRRAGLVKKVATVGSVPATKTTAAAGTVAAIGVGQLAEVSQPVIDAVRNSQDNITSGQWTRIAFGVVTIGIGAWLTYLQYRKYKAGQAV</sequence>
<dbReference type="EMBL" id="MT330372">
    <property type="protein sequence ID" value="QJI52255.1"/>
    <property type="molecule type" value="Genomic_DNA"/>
</dbReference>
<keyword evidence="1" id="KW-1133">Transmembrane helix</keyword>
<accession>A0A6M3YNN6</accession>
<name>A0A6M3YNN6_9CAUD</name>
<keyword evidence="3" id="KW-1185">Reference proteome</keyword>
<reference evidence="2 3" key="1">
    <citation type="submission" date="2020-04" db="EMBL/GenBank/DDBJ databases">
        <title>Characterization and complete genome analysis of a novel phage JC01 infecting Cronobacter sakazakii.</title>
        <authorList>
            <person name="Jiang J."/>
            <person name="Zhao C."/>
            <person name="Tie D."/>
            <person name="Li Z."/>
        </authorList>
    </citation>
    <scope>NUCLEOTIDE SEQUENCE [LARGE SCALE GENOMIC DNA]</scope>
</reference>
<keyword evidence="1" id="KW-0472">Membrane</keyword>